<sequence length="461" mass="51535">MSGHLTDANLFVFRGNESDEDTDTSTLLESPESASNRSLLQSTYHVLKTQKLSVAEALTVWELRLVLLMFENQLIAAKKEAVNLNNALYLAENPNTQPQVPLVRSPLARADSTSGRQSASSSPAHVVYPLPKNNDGAIEFSLLSLILRLKSAPNLSLVNELYKLCYQLRLKGSVGEEAEIQKNLRSLSYEIIMVVTITRNYYTLLSFLKSLESDLLAQQQKLDTVDATHYASNVSLMIVLAYLLILQGSDKSEATQTDLRKRFDDLDDFTKSCFVNVLRTYSPMVSEGAGPAVGPQEEVTFDGVVELVKAGKLTGRITCCTLASFEIENMYHAAFEESTVDDTSGKRLVAKVVPQSHSKFDRAYARLHGVHFKKRAPRAVKEIRKFASKHMGTTDVRLDPKLNTHLWKRGIQGVDYRMRLRISRKRNDEEDAKEAMFAFVEPVIVPTTKGLQTVVVEEDEA</sequence>
<dbReference type="CDD" id="cd00463">
    <property type="entry name" value="Ribosomal_L31e"/>
    <property type="match status" value="1"/>
</dbReference>
<dbReference type="EMBL" id="CP076749">
    <property type="protein sequence ID" value="QWW21661.1"/>
    <property type="molecule type" value="Genomic_DNA"/>
</dbReference>
<evidence type="ECO:0008006" key="5">
    <source>
        <dbReference type="Google" id="ProtNLM"/>
    </source>
</evidence>
<dbReference type="InterPro" id="IPR000054">
    <property type="entry name" value="Ribosomal_eL31"/>
</dbReference>
<protein>
    <recommendedName>
        <fullName evidence="5">60S ribosomal protein L31</fullName>
    </recommendedName>
</protein>
<dbReference type="InterPro" id="IPR020052">
    <property type="entry name" value="Ribosomal_eL31_CS"/>
</dbReference>
<dbReference type="InterPro" id="IPR023621">
    <property type="entry name" value="Ribosomal_eL31_dom_sf"/>
</dbReference>
<comment type="similarity">
    <text evidence="1">Belongs to the eukaryotic ribosomal protein eL31 family.</text>
</comment>
<dbReference type="GO" id="GO:0003735">
    <property type="term" value="F:structural constituent of ribosome"/>
    <property type="evidence" value="ECO:0007669"/>
    <property type="project" value="InterPro"/>
</dbReference>
<dbReference type="PANTHER" id="PTHR10956">
    <property type="entry name" value="60S RIBOSOMAL PROTEIN L31"/>
    <property type="match status" value="1"/>
</dbReference>
<dbReference type="FunFam" id="3.10.440.10:FF:000001">
    <property type="entry name" value="60S ribosomal protein L31"/>
    <property type="match status" value="1"/>
</dbReference>
<dbReference type="AlphaFoldDB" id="A0A8F2W0P7"/>
<dbReference type="GO" id="GO:0022625">
    <property type="term" value="C:cytosolic large ribosomal subunit"/>
    <property type="evidence" value="ECO:0007669"/>
    <property type="project" value="TreeGrafter"/>
</dbReference>
<dbReference type="PANTHER" id="PTHR10956:SF0">
    <property type="entry name" value="60S RIBOSOMAL PROTEIN L31"/>
    <property type="match status" value="1"/>
</dbReference>
<dbReference type="Proteomes" id="UP000825438">
    <property type="component" value="Chromosome I"/>
</dbReference>
<dbReference type="SMART" id="SM01380">
    <property type="entry name" value="Ribosomal_L31e"/>
    <property type="match status" value="1"/>
</dbReference>
<organism evidence="4">
    <name type="scientific">Candidozyma auris</name>
    <name type="common">Yeast</name>
    <name type="synonym">Candida auris</name>
    <dbReference type="NCBI Taxonomy" id="498019"/>
    <lineage>
        <taxon>Eukaryota</taxon>
        <taxon>Fungi</taxon>
        <taxon>Dikarya</taxon>
        <taxon>Ascomycota</taxon>
        <taxon>Saccharomycotina</taxon>
        <taxon>Pichiomycetes</taxon>
        <taxon>Metschnikowiaceae</taxon>
        <taxon>Candidozyma</taxon>
    </lineage>
</organism>
<dbReference type="Gene3D" id="3.10.440.10">
    <property type="match status" value="1"/>
</dbReference>
<proteinExistence type="inferred from homology"/>
<dbReference type="GO" id="GO:0002181">
    <property type="term" value="P:cytoplasmic translation"/>
    <property type="evidence" value="ECO:0007669"/>
    <property type="project" value="TreeGrafter"/>
</dbReference>
<dbReference type="SUPFAM" id="SSF54575">
    <property type="entry name" value="Ribosomal protein L31e"/>
    <property type="match status" value="1"/>
</dbReference>
<dbReference type="Pfam" id="PF01198">
    <property type="entry name" value="Ribosomal_L31e"/>
    <property type="match status" value="1"/>
</dbReference>
<evidence type="ECO:0000256" key="3">
    <source>
        <dbReference type="ARBA" id="ARBA00023274"/>
    </source>
</evidence>
<name>A0A8F2W0P7_CANAR</name>
<dbReference type="PROSITE" id="PS01144">
    <property type="entry name" value="RIBOSOMAL_L31E"/>
    <property type="match status" value="1"/>
</dbReference>
<evidence type="ECO:0000313" key="4">
    <source>
        <dbReference type="EMBL" id="QWW21661.1"/>
    </source>
</evidence>
<accession>A0A8F2W0P7</accession>
<keyword evidence="3" id="KW-0687">Ribonucleoprotein</keyword>
<evidence type="ECO:0000256" key="2">
    <source>
        <dbReference type="ARBA" id="ARBA00022980"/>
    </source>
</evidence>
<evidence type="ECO:0000256" key="1">
    <source>
        <dbReference type="ARBA" id="ARBA00010808"/>
    </source>
</evidence>
<keyword evidence="2" id="KW-0689">Ribosomal protein</keyword>
<reference evidence="4" key="1">
    <citation type="submission" date="2021-06" db="EMBL/GenBank/DDBJ databases">
        <title>Candida auris outbreak in lebanese hospital.</title>
        <authorList>
            <person name="Finianos M."/>
        </authorList>
    </citation>
    <scope>NUCLEOTIDE SEQUENCE</scope>
    <source>
        <strain evidence="4">CA7LBN</strain>
    </source>
</reference>
<gene>
    <name evidence="4" type="ORF">CA7LBN_000407</name>
</gene>